<comment type="caution">
    <text evidence="2">The sequence shown here is derived from an EMBL/GenBank/DDBJ whole genome shotgun (WGS) entry which is preliminary data.</text>
</comment>
<proteinExistence type="predicted"/>
<dbReference type="InterPro" id="IPR036291">
    <property type="entry name" value="NAD(P)-bd_dom_sf"/>
</dbReference>
<protein>
    <submittedName>
        <fullName evidence="2">NAD-dependent epimerase/dehydratase family protein</fullName>
    </submittedName>
</protein>
<feature type="domain" description="NAD(P)-binding" evidence="1">
    <location>
        <begin position="12"/>
        <end position="314"/>
    </location>
</feature>
<dbReference type="RefSeq" id="WP_180285962.1">
    <property type="nucleotide sequence ID" value="NZ_JABFDB010000037.1"/>
</dbReference>
<dbReference type="PANTHER" id="PTHR43000">
    <property type="entry name" value="DTDP-D-GLUCOSE 4,6-DEHYDRATASE-RELATED"/>
    <property type="match status" value="1"/>
</dbReference>
<dbReference type="Gene3D" id="3.40.50.720">
    <property type="entry name" value="NAD(P)-binding Rossmann-like Domain"/>
    <property type="match status" value="1"/>
</dbReference>
<evidence type="ECO:0000313" key="3">
    <source>
        <dbReference type="Proteomes" id="UP000584642"/>
    </source>
</evidence>
<evidence type="ECO:0000259" key="1">
    <source>
        <dbReference type="Pfam" id="PF16363"/>
    </source>
</evidence>
<sequence length="332" mass="35761">MSGGAGASRPALVTGAGGFIGSHLVEALVRGGWDVRCLLRYGSSGDTGFLGELPAEIRGALDIRRGDLTDAEFVADCCRGIDTVFHLGARISIPYSYVAPRDTFQVNALGTLNVIEGVRRADARRLVHVSTSEVFGSAVRVPMDEDHRLKAQSPYAASKIAADKLVESYVCSFGLPAVTVRPFNTFGPRQSPRAVISTIMEQALRGGVVRLGSLWPRRDFTYVGDTVGGFIRAAEVAEAAGGEFNLGTGRDVGIGELAAMIGDLIGTPLEIVADDRRERPADSEVSRLLSDNGRARRVLGWEPRVSLEEGLRRTLDWWRSRDASFGWADDAL</sequence>
<dbReference type="SUPFAM" id="SSF51735">
    <property type="entry name" value="NAD(P)-binding Rossmann-fold domains"/>
    <property type="match status" value="1"/>
</dbReference>
<gene>
    <name evidence="2" type="ORF">HND93_31150</name>
</gene>
<dbReference type="Proteomes" id="UP000584642">
    <property type="component" value="Unassembled WGS sequence"/>
</dbReference>
<name>A0ABX2TMM7_9PROT</name>
<dbReference type="EMBL" id="JABFDB010000037">
    <property type="protein sequence ID" value="NYZ24185.1"/>
    <property type="molecule type" value="Genomic_DNA"/>
</dbReference>
<evidence type="ECO:0000313" key="2">
    <source>
        <dbReference type="EMBL" id="NYZ24185.1"/>
    </source>
</evidence>
<dbReference type="InterPro" id="IPR016040">
    <property type="entry name" value="NAD(P)-bd_dom"/>
</dbReference>
<accession>A0ABX2TMM7</accession>
<reference evidence="2 3" key="1">
    <citation type="submission" date="2020-05" db="EMBL/GenBank/DDBJ databases">
        <title>Azospirillum oleiclasticum sp. nov, a nitrogen-fixing and heavy crude oil-emulsifying bacterium isolated from the crude oil of Yumen Oilfield.</title>
        <authorList>
            <person name="Wu D."/>
            <person name="Cai M."/>
            <person name="Zhang X."/>
        </authorList>
    </citation>
    <scope>NUCLEOTIDE SEQUENCE [LARGE SCALE GENOMIC DNA]</scope>
    <source>
        <strain evidence="2 3">ROY-1-1-2</strain>
    </source>
</reference>
<organism evidence="2 3">
    <name type="scientific">Azospirillum oleiclasticum</name>
    <dbReference type="NCBI Taxonomy" id="2735135"/>
    <lineage>
        <taxon>Bacteria</taxon>
        <taxon>Pseudomonadati</taxon>
        <taxon>Pseudomonadota</taxon>
        <taxon>Alphaproteobacteria</taxon>
        <taxon>Rhodospirillales</taxon>
        <taxon>Azospirillaceae</taxon>
        <taxon>Azospirillum</taxon>
    </lineage>
</organism>
<keyword evidence="3" id="KW-1185">Reference proteome</keyword>
<dbReference type="Pfam" id="PF16363">
    <property type="entry name" value="GDP_Man_Dehyd"/>
    <property type="match status" value="1"/>
</dbReference>